<sequence>MARTTEARGWAPVGELLAGLLDPGTFVPWDGPPGGEPPHGAGPGCTPEYAAELERAHRTSGADEAVVCGEGRVRGLRVAVAASEFSFLGGSIGAAAAERLTRAAERATAEGLPLIAAPASGGTRMQEGTRAFLAMAKVSAAIAEHKSAGLPYLVYLRHPTTGGVLASWGSQGHVTLAEPRALIGFLGPRAQDAILGHRLPEGVQSAENLYRHGLVDAVVPPEDLREEVHRLLTLMSAGGGAVPAPLADEVDEQAGPTPEGEAWDSVARTRRAGRPGLADLLRHAAEEVVFLHGTGDGRADPAMTAAFARFGGTACVLVGQDRAAQNGGSALGAGALRTARRGIRLAAELRLPLVTVIDTPGAALSAQAEEEGIAGEIARCLADLATLPRPTVSVLLGQGAGGAALALLPADRVLAARHAWLSPLPFEGASGIVHRTPDRAAEVAAGMGARSADLLRAGAVDRIVDERGDAADEPGAFCRRMGAAIGRELGTTSAEDDGARLARRRARFRNLGTA</sequence>
<proteinExistence type="predicted"/>
<dbReference type="InterPro" id="IPR011763">
    <property type="entry name" value="COA_CT_C"/>
</dbReference>
<dbReference type="InterPro" id="IPR011762">
    <property type="entry name" value="COA_CT_N"/>
</dbReference>
<evidence type="ECO:0000313" key="5">
    <source>
        <dbReference type="Proteomes" id="UP001527866"/>
    </source>
</evidence>
<dbReference type="RefSeq" id="WP_270686377.1">
    <property type="nucleotide sequence ID" value="NZ_JAQFWQ010000038.1"/>
</dbReference>
<feature type="domain" description="CoA carboxyltransferase C-terminal" evidence="3">
    <location>
        <begin position="245"/>
        <end position="491"/>
    </location>
</feature>
<keyword evidence="5" id="KW-1185">Reference proteome</keyword>
<keyword evidence="1 4" id="KW-0808">Transferase</keyword>
<accession>A0ABT4U610</accession>
<dbReference type="InterPro" id="IPR034733">
    <property type="entry name" value="AcCoA_carboxyl_beta"/>
</dbReference>
<dbReference type="InterPro" id="IPR029045">
    <property type="entry name" value="ClpP/crotonase-like_dom_sf"/>
</dbReference>
<reference evidence="4 5" key="1">
    <citation type="submission" date="2023-01" db="EMBL/GenBank/DDBJ databases">
        <title>Draft genome sequence of Nocardiopsis sp. RSe5-2 isolated from halophytes.</title>
        <authorList>
            <person name="Duangmal K."/>
            <person name="Chantavorakit T."/>
        </authorList>
    </citation>
    <scope>NUCLEOTIDE SEQUENCE [LARGE SCALE GENOMIC DNA]</scope>
    <source>
        <strain evidence="4 5">RSe5-2</strain>
    </source>
</reference>
<comment type="caution">
    <text evidence="4">The sequence shown here is derived from an EMBL/GenBank/DDBJ whole genome shotgun (WGS) entry which is preliminary data.</text>
</comment>
<dbReference type="PANTHER" id="PTHR42995">
    <property type="entry name" value="ACETYL-COENZYME A CARBOXYLASE CARBOXYL TRANSFERASE SUBUNIT BETA, CHLOROPLASTIC"/>
    <property type="match status" value="1"/>
</dbReference>
<dbReference type="PROSITE" id="PS50989">
    <property type="entry name" value="COA_CT_CTER"/>
    <property type="match status" value="1"/>
</dbReference>
<dbReference type="InterPro" id="IPR000438">
    <property type="entry name" value="Acetyl_CoA_COase_Trfase_b_su"/>
</dbReference>
<evidence type="ECO:0000259" key="2">
    <source>
        <dbReference type="PROSITE" id="PS50980"/>
    </source>
</evidence>
<evidence type="ECO:0000259" key="3">
    <source>
        <dbReference type="PROSITE" id="PS50989"/>
    </source>
</evidence>
<evidence type="ECO:0000313" key="4">
    <source>
        <dbReference type="EMBL" id="MDA2811924.1"/>
    </source>
</evidence>
<dbReference type="PRINTS" id="PR01070">
    <property type="entry name" value="ACCCTRFRASEB"/>
</dbReference>
<dbReference type="Proteomes" id="UP001527866">
    <property type="component" value="Unassembled WGS sequence"/>
</dbReference>
<dbReference type="EMBL" id="JAQFWQ010000038">
    <property type="protein sequence ID" value="MDA2811924.1"/>
    <property type="molecule type" value="Genomic_DNA"/>
</dbReference>
<dbReference type="PROSITE" id="PS50980">
    <property type="entry name" value="COA_CT_NTER"/>
    <property type="match status" value="1"/>
</dbReference>
<gene>
    <name evidence="4" type="ORF">O4J56_14870</name>
</gene>
<evidence type="ECO:0000256" key="1">
    <source>
        <dbReference type="ARBA" id="ARBA00022679"/>
    </source>
</evidence>
<dbReference type="Pfam" id="PF01039">
    <property type="entry name" value="Carboxyl_trans"/>
    <property type="match status" value="1"/>
</dbReference>
<dbReference type="PANTHER" id="PTHR42995:SF5">
    <property type="entry name" value="ACETYL-COENZYME A CARBOXYLASE CARBOXYL TRANSFERASE SUBUNIT BETA, CHLOROPLASTIC"/>
    <property type="match status" value="1"/>
</dbReference>
<dbReference type="SUPFAM" id="SSF52096">
    <property type="entry name" value="ClpP/crotonase"/>
    <property type="match status" value="2"/>
</dbReference>
<dbReference type="Gene3D" id="3.90.226.10">
    <property type="entry name" value="2-enoyl-CoA Hydratase, Chain A, domain 1"/>
    <property type="match status" value="2"/>
</dbReference>
<feature type="domain" description="CoA carboxyltransferase N-terminal" evidence="2">
    <location>
        <begin position="1"/>
        <end position="250"/>
    </location>
</feature>
<dbReference type="GO" id="GO:0016740">
    <property type="term" value="F:transferase activity"/>
    <property type="evidence" value="ECO:0007669"/>
    <property type="project" value="UniProtKB-KW"/>
</dbReference>
<protein>
    <submittedName>
        <fullName evidence="4">Acetyl-CoA carboxyl transferase</fullName>
    </submittedName>
</protein>
<organism evidence="4 5">
    <name type="scientific">Nocardiopsis endophytica</name>
    <dbReference type="NCBI Taxonomy" id="3018445"/>
    <lineage>
        <taxon>Bacteria</taxon>
        <taxon>Bacillati</taxon>
        <taxon>Actinomycetota</taxon>
        <taxon>Actinomycetes</taxon>
        <taxon>Streptosporangiales</taxon>
        <taxon>Nocardiopsidaceae</taxon>
        <taxon>Nocardiopsis</taxon>
    </lineage>
</organism>
<name>A0ABT4U610_9ACTN</name>